<gene>
    <name evidence="1" type="ORF">AMPC_16490</name>
</gene>
<dbReference type="InterPro" id="IPR053205">
    <property type="entry name" value="GHMP_kinase_L-arabinokinase"/>
</dbReference>
<reference evidence="2" key="1">
    <citation type="journal article" date="2022" name="Int. J. Syst. Evol. Microbiol.">
        <title>Anaeromyxobacter oryzae sp. nov., Anaeromyxobacter diazotrophicus sp. nov. and Anaeromyxobacter paludicola sp. nov., isolated from paddy soils.</title>
        <authorList>
            <person name="Itoh H."/>
            <person name="Xu Z."/>
            <person name="Mise K."/>
            <person name="Masuda Y."/>
            <person name="Ushijima N."/>
            <person name="Hayakawa C."/>
            <person name="Shiratori Y."/>
            <person name="Senoo K."/>
        </authorList>
    </citation>
    <scope>NUCLEOTIDE SEQUENCE [LARGE SCALE GENOMIC DNA]</scope>
    <source>
        <strain evidence="2">Red630</strain>
    </source>
</reference>
<proteinExistence type="predicted"/>
<dbReference type="PANTHER" id="PTHR38134:SF2">
    <property type="entry name" value="GALACTOKINASE"/>
    <property type="match status" value="1"/>
</dbReference>
<evidence type="ECO:0000313" key="1">
    <source>
        <dbReference type="EMBL" id="BDG08536.1"/>
    </source>
</evidence>
<protein>
    <recommendedName>
        <fullName evidence="3">Glycosyl transferase</fullName>
    </recommendedName>
</protein>
<dbReference type="PANTHER" id="PTHR38134">
    <property type="entry name" value="SLR1395 PROTEIN"/>
    <property type="match status" value="1"/>
</dbReference>
<dbReference type="Proteomes" id="UP001162734">
    <property type="component" value="Chromosome"/>
</dbReference>
<accession>A0ABM7X9L5</accession>
<evidence type="ECO:0000313" key="2">
    <source>
        <dbReference type="Proteomes" id="UP001162734"/>
    </source>
</evidence>
<evidence type="ECO:0008006" key="3">
    <source>
        <dbReference type="Google" id="ProtNLM"/>
    </source>
</evidence>
<name>A0ABM7X9L5_9BACT</name>
<dbReference type="EMBL" id="AP025592">
    <property type="protein sequence ID" value="BDG08536.1"/>
    <property type="molecule type" value="Genomic_DNA"/>
</dbReference>
<sequence>MAESTGMLVAYVTGHGYGHLVRLGEVLREVRARAPGLPMTLVGDVTEPLVRTLVPGPLALRRVACDAGLVQRDALQVDEAASLRRCRELDATFEARCAVETGFLRSVGARAVLADVPPLPFAAAARAGVPSLALANFSWDWIYRHLAAREPAFAASAALAASAYREAGLLLALPFAGDLSAFPRRVEVGLVARHPRVPREEVRRRAGLDGRPAVLVSFGGLGVPRLSREVLARDAEFQWLLPEDATTARLTALGLIYPDLVAAADVVVSKPGYGIVSDAVAAGARLVYTERGDFPEYPVLVRDMPRWLGCVHVSNADLFAGRLSEPVRRALSLPRPPPADTGGAARAAEQVLAALG</sequence>
<organism evidence="1 2">
    <name type="scientific">Anaeromyxobacter paludicola</name>
    <dbReference type="NCBI Taxonomy" id="2918171"/>
    <lineage>
        <taxon>Bacteria</taxon>
        <taxon>Pseudomonadati</taxon>
        <taxon>Myxococcota</taxon>
        <taxon>Myxococcia</taxon>
        <taxon>Myxococcales</taxon>
        <taxon>Cystobacterineae</taxon>
        <taxon>Anaeromyxobacteraceae</taxon>
        <taxon>Anaeromyxobacter</taxon>
    </lineage>
</organism>
<dbReference type="SUPFAM" id="SSF53756">
    <property type="entry name" value="UDP-Glycosyltransferase/glycogen phosphorylase"/>
    <property type="match status" value="1"/>
</dbReference>
<keyword evidence="2" id="KW-1185">Reference proteome</keyword>